<gene>
    <name evidence="7" type="primary">sdhD</name>
    <name evidence="7" type="ORF">H2072_00995</name>
</gene>
<name>A0A838XUN2_9GAMM</name>
<evidence type="ECO:0000313" key="7">
    <source>
        <dbReference type="EMBL" id="MBA4692304.1"/>
    </source>
</evidence>
<dbReference type="Proteomes" id="UP000551848">
    <property type="component" value="Unassembled WGS sequence"/>
</dbReference>
<evidence type="ECO:0000256" key="3">
    <source>
        <dbReference type="ARBA" id="ARBA00004141"/>
    </source>
</evidence>
<accession>A0A838XUN2</accession>
<dbReference type="GO" id="GO:0006099">
    <property type="term" value="P:tricarboxylic acid cycle"/>
    <property type="evidence" value="ECO:0007669"/>
    <property type="project" value="UniProtKB-UniPathway"/>
</dbReference>
<keyword evidence="4 6" id="KW-0812">Transmembrane</keyword>
<comment type="function">
    <text evidence="2">Membrane-anchoring subunit of succinate dehydrogenase (SDH).</text>
</comment>
<dbReference type="PANTHER" id="PTHR38689:SF1">
    <property type="entry name" value="SUCCINATE DEHYDROGENASE HYDROPHOBIC MEMBRANE ANCHOR SUBUNIT"/>
    <property type="match status" value="1"/>
</dbReference>
<keyword evidence="5 6" id="KW-1133">Transmembrane helix</keyword>
<feature type="transmembrane region" description="Helical" evidence="6">
    <location>
        <begin position="50"/>
        <end position="75"/>
    </location>
</feature>
<dbReference type="UniPathway" id="UPA00223"/>
<dbReference type="AlphaFoldDB" id="A0A838XUN2"/>
<dbReference type="GO" id="GO:0009055">
    <property type="term" value="F:electron transfer activity"/>
    <property type="evidence" value="ECO:0007669"/>
    <property type="project" value="TreeGrafter"/>
</dbReference>
<evidence type="ECO:0000313" key="8">
    <source>
        <dbReference type="Proteomes" id="UP000551848"/>
    </source>
</evidence>
<comment type="caution">
    <text evidence="7">The sequence shown here is derived from an EMBL/GenBank/DDBJ whole genome shotgun (WGS) entry which is preliminary data.</text>
</comment>
<protein>
    <submittedName>
        <fullName evidence="7">Succinate dehydrogenase, hydrophobic membrane anchor protein</fullName>
    </submittedName>
</protein>
<organism evidence="7 8">
    <name type="scientific">SAR86 cluster bacterium</name>
    <dbReference type="NCBI Taxonomy" id="2030880"/>
    <lineage>
        <taxon>Bacteria</taxon>
        <taxon>Pseudomonadati</taxon>
        <taxon>Pseudomonadota</taxon>
        <taxon>Gammaproteobacteria</taxon>
        <taxon>SAR86 cluster</taxon>
    </lineage>
</organism>
<evidence type="ECO:0000256" key="1">
    <source>
        <dbReference type="ARBA" id="ARBA00001971"/>
    </source>
</evidence>
<dbReference type="NCBIfam" id="TIGR02968">
    <property type="entry name" value="succ_dehyd_anc"/>
    <property type="match status" value="1"/>
</dbReference>
<evidence type="ECO:0000256" key="2">
    <source>
        <dbReference type="ARBA" id="ARBA00004050"/>
    </source>
</evidence>
<dbReference type="Gene3D" id="1.20.1300.10">
    <property type="entry name" value="Fumarate reductase/succinate dehydrogenase, transmembrane subunit"/>
    <property type="match status" value="1"/>
</dbReference>
<dbReference type="PANTHER" id="PTHR38689">
    <property type="entry name" value="SUCCINATE DEHYDROGENASE HYDROPHOBIC MEMBRANE ANCHOR SUBUNIT"/>
    <property type="match status" value="1"/>
</dbReference>
<reference evidence="7 8" key="1">
    <citation type="submission" date="2020-06" db="EMBL/GenBank/DDBJ databases">
        <title>Dysbiosis in marine aquaculture revealed through microbiome analysis: reverse ecology for environmental sustainability.</title>
        <authorList>
            <person name="Haro-Moreno J.M."/>
            <person name="Coutinho F.H."/>
            <person name="Zaragoza-Solas A."/>
            <person name="Picazo A."/>
            <person name="Almagro-Moreno S."/>
            <person name="Lopez-Perez M."/>
        </authorList>
    </citation>
    <scope>NUCLEOTIDE SEQUENCE [LARGE SCALE GENOMIC DNA]</scope>
    <source>
        <strain evidence="7">MCMED-G41</strain>
    </source>
</reference>
<comment type="subcellular location">
    <subcellularLocation>
        <location evidence="3">Membrane</location>
        <topology evidence="3">Multi-pass membrane protein</topology>
    </subcellularLocation>
</comment>
<dbReference type="GO" id="GO:0017004">
    <property type="term" value="P:cytochrome complex assembly"/>
    <property type="evidence" value="ECO:0007669"/>
    <property type="project" value="TreeGrafter"/>
</dbReference>
<dbReference type="SUPFAM" id="SSF81343">
    <property type="entry name" value="Fumarate reductase respiratory complex transmembrane subunits"/>
    <property type="match status" value="1"/>
</dbReference>
<keyword evidence="6" id="KW-0472">Membrane</keyword>
<dbReference type="InterPro" id="IPR014312">
    <property type="entry name" value="Succ_DH_anchor"/>
</dbReference>
<dbReference type="GO" id="GO:0005886">
    <property type="term" value="C:plasma membrane"/>
    <property type="evidence" value="ECO:0007669"/>
    <property type="project" value="TreeGrafter"/>
</dbReference>
<feature type="transmembrane region" description="Helical" evidence="6">
    <location>
        <begin position="96"/>
        <end position="118"/>
    </location>
</feature>
<proteinExistence type="predicted"/>
<evidence type="ECO:0000256" key="6">
    <source>
        <dbReference type="SAM" id="Phobius"/>
    </source>
</evidence>
<evidence type="ECO:0000256" key="5">
    <source>
        <dbReference type="ARBA" id="ARBA00022989"/>
    </source>
</evidence>
<evidence type="ECO:0000256" key="4">
    <source>
        <dbReference type="ARBA" id="ARBA00022692"/>
    </source>
</evidence>
<comment type="cofactor">
    <cofactor evidence="1">
        <name>heme</name>
        <dbReference type="ChEBI" id="CHEBI:30413"/>
    </cofactor>
</comment>
<dbReference type="EMBL" id="JACETL010000005">
    <property type="protein sequence ID" value="MBA4692304.1"/>
    <property type="molecule type" value="Genomic_DNA"/>
</dbReference>
<feature type="transmembrane region" description="Helical" evidence="6">
    <location>
        <begin position="12"/>
        <end position="30"/>
    </location>
</feature>
<dbReference type="GO" id="GO:0020037">
    <property type="term" value="F:heme binding"/>
    <property type="evidence" value="ECO:0007669"/>
    <property type="project" value="InterPro"/>
</dbReference>
<sequence length="119" mass="13642">MKGSTLFYLVRLSALFVLGYSLWILSFILTNKPIEYVAWVSFTNQPLFQFSTTFAFLFILIHAFIGLWAVGTDYFTSRTLGFINPTLIRYADFIRGAYTIIFVALGILIVTTTLFIIWS</sequence>
<dbReference type="InterPro" id="IPR034804">
    <property type="entry name" value="SQR/QFR_C/D"/>
</dbReference>